<feature type="coiled-coil region" evidence="1">
    <location>
        <begin position="214"/>
        <end position="256"/>
    </location>
</feature>
<keyword evidence="1" id="KW-0175">Coiled coil</keyword>
<dbReference type="EMBL" id="JAUTAL010000001">
    <property type="protein sequence ID" value="MDQ1096822.1"/>
    <property type="molecule type" value="Genomic_DNA"/>
</dbReference>
<evidence type="ECO:0000256" key="1">
    <source>
        <dbReference type="SAM" id="Coils"/>
    </source>
</evidence>
<keyword evidence="2" id="KW-0472">Membrane</keyword>
<name>A0ABU0TIH0_9FLAO</name>
<accession>A0ABU0TIH0</accession>
<keyword evidence="2" id="KW-0812">Transmembrane</keyword>
<sequence length="414" mass="47580">MNTMYFFSAFGTFGNPNGFRQSFFLGGNPETVKDIRTFDLKTDAIKLFPDTRIYALRKDHSGSRNLLSYAIYTFAKEQNSHRGGTFIGSGLIFAGKTASEALTIEVLNEFHDGLEKNNVSEGSISIVHSDQFTIHKPKDFDKIAFNLREVDDLNFSSTSGKYLVVYSETDVAQLQILFRKAVELLHSYDTIYFTQSHEIGQFVRDKGLFKIVDKQGFEQEISKLHEERAKLVQQSIDRLMNEKQQLEQERKRVVDDMNDRISRNEARHRENEKSIRESKEKIQTVTLEYHKYAGKMDELINALRTEGKMETVKKQHEDQQKAFAETIIKNKDIPFIDSLSSSFKSREVSASHVHPMDVWEVDESRQRSRRSKKSSVDGFKIATVVLLLLLIGSYLFYFFCLDGALKLGIPSLTD</sequence>
<keyword evidence="4" id="KW-1185">Reference proteome</keyword>
<evidence type="ECO:0000256" key="2">
    <source>
        <dbReference type="SAM" id="Phobius"/>
    </source>
</evidence>
<keyword evidence="2" id="KW-1133">Transmembrane helix</keyword>
<proteinExistence type="predicted"/>
<feature type="transmembrane region" description="Helical" evidence="2">
    <location>
        <begin position="379"/>
        <end position="399"/>
    </location>
</feature>
<organism evidence="3 4">
    <name type="scientific">Chryseobacterium camelliae</name>
    <dbReference type="NCBI Taxonomy" id="1265445"/>
    <lineage>
        <taxon>Bacteria</taxon>
        <taxon>Pseudomonadati</taxon>
        <taxon>Bacteroidota</taxon>
        <taxon>Flavobacteriia</taxon>
        <taxon>Flavobacteriales</taxon>
        <taxon>Weeksellaceae</taxon>
        <taxon>Chryseobacterium group</taxon>
        <taxon>Chryseobacterium</taxon>
    </lineage>
</organism>
<protein>
    <submittedName>
        <fullName evidence="3">Uncharacterized protein</fullName>
    </submittedName>
</protein>
<evidence type="ECO:0000313" key="3">
    <source>
        <dbReference type="EMBL" id="MDQ1096822.1"/>
    </source>
</evidence>
<comment type="caution">
    <text evidence="3">The sequence shown here is derived from an EMBL/GenBank/DDBJ whole genome shotgun (WGS) entry which is preliminary data.</text>
</comment>
<reference evidence="3 4" key="1">
    <citation type="submission" date="2023-07" db="EMBL/GenBank/DDBJ databases">
        <title>Functional and genomic diversity of the sorghum phyllosphere microbiome.</title>
        <authorList>
            <person name="Shade A."/>
        </authorList>
    </citation>
    <scope>NUCLEOTIDE SEQUENCE [LARGE SCALE GENOMIC DNA]</scope>
    <source>
        <strain evidence="3 4">SORGH_AS_1064</strain>
    </source>
</reference>
<dbReference type="Proteomes" id="UP001225072">
    <property type="component" value="Unassembled WGS sequence"/>
</dbReference>
<gene>
    <name evidence="3" type="ORF">QE404_001969</name>
</gene>
<evidence type="ECO:0000313" key="4">
    <source>
        <dbReference type="Proteomes" id="UP001225072"/>
    </source>
</evidence>
<dbReference type="RefSeq" id="WP_307453847.1">
    <property type="nucleotide sequence ID" value="NZ_JAUTAL010000001.1"/>
</dbReference>